<gene>
    <name evidence="8 10" type="primary">rpsT</name>
    <name evidence="10" type="ORF">DBW92_00185</name>
</gene>
<dbReference type="Pfam" id="PF01649">
    <property type="entry name" value="Ribosomal_S20p"/>
    <property type="match status" value="1"/>
</dbReference>
<evidence type="ECO:0000256" key="2">
    <source>
        <dbReference type="ARBA" id="ARBA00007634"/>
    </source>
</evidence>
<evidence type="ECO:0000256" key="6">
    <source>
        <dbReference type="ARBA" id="ARBA00023274"/>
    </source>
</evidence>
<evidence type="ECO:0000256" key="5">
    <source>
        <dbReference type="ARBA" id="ARBA00022980"/>
    </source>
</evidence>
<comment type="similarity">
    <text evidence="2 8">Belongs to the bacterial ribosomal protein bS20 family.</text>
</comment>
<dbReference type="InterPro" id="IPR002583">
    <property type="entry name" value="Ribosomal_bS20"/>
</dbReference>
<keyword evidence="6 8" id="KW-0687">Ribonucleoprotein</keyword>
<dbReference type="AlphaFoldDB" id="A0A368C990"/>
<dbReference type="Gene3D" id="1.20.58.110">
    <property type="entry name" value="Ribosomal protein S20"/>
    <property type="match status" value="1"/>
</dbReference>
<comment type="function">
    <text evidence="1 8">Binds directly to 16S ribosomal RNA.</text>
</comment>
<dbReference type="NCBIfam" id="TIGR00029">
    <property type="entry name" value="S20"/>
    <property type="match status" value="1"/>
</dbReference>
<dbReference type="FunFam" id="1.20.58.110:FF:000001">
    <property type="entry name" value="30S ribosomal protein S20"/>
    <property type="match status" value="1"/>
</dbReference>
<sequence>MANSKQTIKRAKQNVSRNKLKQAQRSKARTAVKAVRASIEANDPVKAKEALLQAEKILDSTASKKVLHKNAAARYKSRLNKAVKALG</sequence>
<dbReference type="SUPFAM" id="SSF46992">
    <property type="entry name" value="Ribosomal protein S20"/>
    <property type="match status" value="1"/>
</dbReference>
<dbReference type="GO" id="GO:0070181">
    <property type="term" value="F:small ribosomal subunit rRNA binding"/>
    <property type="evidence" value="ECO:0007669"/>
    <property type="project" value="TreeGrafter"/>
</dbReference>
<comment type="caution">
    <text evidence="10">The sequence shown here is derived from an EMBL/GenBank/DDBJ whole genome shotgun (WGS) entry which is preliminary data.</text>
</comment>
<reference evidence="10 11" key="1">
    <citation type="journal article" date="2018" name="Microbiome">
        <title>Fine metagenomic profile of the Mediterranean stratified and mixed water columns revealed by assembly and recruitment.</title>
        <authorList>
            <person name="Haro-Moreno J.M."/>
            <person name="Lopez-Perez M."/>
            <person name="De La Torre J.R."/>
            <person name="Picazo A."/>
            <person name="Camacho A."/>
            <person name="Rodriguez-Valera F."/>
        </authorList>
    </citation>
    <scope>NUCLEOTIDE SEQUENCE [LARGE SCALE GENOMIC DNA]</scope>
    <source>
        <strain evidence="10">MED-G78</strain>
    </source>
</reference>
<dbReference type="GO" id="GO:0006412">
    <property type="term" value="P:translation"/>
    <property type="evidence" value="ECO:0007669"/>
    <property type="project" value="UniProtKB-UniRule"/>
</dbReference>
<evidence type="ECO:0000256" key="3">
    <source>
        <dbReference type="ARBA" id="ARBA00022730"/>
    </source>
</evidence>
<keyword evidence="5 8" id="KW-0689">Ribosomal protein</keyword>
<keyword evidence="3 8" id="KW-0699">rRNA-binding</keyword>
<feature type="region of interest" description="Disordered" evidence="9">
    <location>
        <begin position="1"/>
        <end position="29"/>
    </location>
</feature>
<name>A0A368C990_9GAMM</name>
<evidence type="ECO:0000256" key="1">
    <source>
        <dbReference type="ARBA" id="ARBA00003134"/>
    </source>
</evidence>
<feature type="compositionally biased region" description="Basic residues" evidence="9">
    <location>
        <begin position="7"/>
        <end position="29"/>
    </location>
</feature>
<keyword evidence="4 8" id="KW-0694">RNA-binding</keyword>
<evidence type="ECO:0000256" key="9">
    <source>
        <dbReference type="SAM" id="MobiDB-lite"/>
    </source>
</evidence>
<dbReference type="PANTHER" id="PTHR33398:SF1">
    <property type="entry name" value="SMALL RIBOSOMAL SUBUNIT PROTEIN BS20C"/>
    <property type="match status" value="1"/>
</dbReference>
<dbReference type="GO" id="GO:0005829">
    <property type="term" value="C:cytosol"/>
    <property type="evidence" value="ECO:0007669"/>
    <property type="project" value="TreeGrafter"/>
</dbReference>
<dbReference type="PANTHER" id="PTHR33398">
    <property type="entry name" value="30S RIBOSOMAL PROTEIN S20"/>
    <property type="match status" value="1"/>
</dbReference>
<evidence type="ECO:0000313" key="10">
    <source>
        <dbReference type="EMBL" id="RCL45667.1"/>
    </source>
</evidence>
<dbReference type="InterPro" id="IPR036510">
    <property type="entry name" value="Ribosomal_bS20_sf"/>
</dbReference>
<organism evidence="10 11">
    <name type="scientific">SAR86 cluster bacterium</name>
    <dbReference type="NCBI Taxonomy" id="2030880"/>
    <lineage>
        <taxon>Bacteria</taxon>
        <taxon>Pseudomonadati</taxon>
        <taxon>Pseudomonadota</taxon>
        <taxon>Gammaproteobacteria</taxon>
        <taxon>SAR86 cluster</taxon>
    </lineage>
</organism>
<evidence type="ECO:0000313" key="11">
    <source>
        <dbReference type="Proteomes" id="UP000252915"/>
    </source>
</evidence>
<evidence type="ECO:0000256" key="7">
    <source>
        <dbReference type="ARBA" id="ARBA00035136"/>
    </source>
</evidence>
<dbReference type="GO" id="GO:0003735">
    <property type="term" value="F:structural constituent of ribosome"/>
    <property type="evidence" value="ECO:0007669"/>
    <property type="project" value="InterPro"/>
</dbReference>
<dbReference type="Proteomes" id="UP000252915">
    <property type="component" value="Unassembled WGS sequence"/>
</dbReference>
<accession>A0A368C990</accession>
<protein>
    <recommendedName>
        <fullName evidence="7 8">Small ribosomal subunit protein bS20</fullName>
    </recommendedName>
</protein>
<proteinExistence type="inferred from homology"/>
<dbReference type="EMBL" id="QOPI01000001">
    <property type="protein sequence ID" value="RCL45667.1"/>
    <property type="molecule type" value="Genomic_DNA"/>
</dbReference>
<dbReference type="HAMAP" id="MF_00500">
    <property type="entry name" value="Ribosomal_bS20"/>
    <property type="match status" value="1"/>
</dbReference>
<dbReference type="GO" id="GO:0015935">
    <property type="term" value="C:small ribosomal subunit"/>
    <property type="evidence" value="ECO:0007669"/>
    <property type="project" value="TreeGrafter"/>
</dbReference>
<evidence type="ECO:0000256" key="4">
    <source>
        <dbReference type="ARBA" id="ARBA00022884"/>
    </source>
</evidence>
<evidence type="ECO:0000256" key="8">
    <source>
        <dbReference type="HAMAP-Rule" id="MF_00500"/>
    </source>
</evidence>